<reference evidence="1" key="1">
    <citation type="journal article" date="2015" name="Genome Announc.">
        <title>Complete Genome Sequence of Yersinia ruckeri Strain CSF007-82, Etiologic Agent of Red Mouth Disease in Salmonid Fish.</title>
        <authorList>
            <person name="Nelson M.C."/>
            <person name="LaPatra S.E."/>
            <person name="Welch T.J."/>
            <person name="Graf J."/>
        </authorList>
    </citation>
    <scope>NUCLEOTIDE SEQUENCE</scope>
    <source>
        <strain evidence="1">CSF007-82</strain>
    </source>
</reference>
<dbReference type="Proteomes" id="UP000255169">
    <property type="component" value="Unassembled WGS sequence"/>
</dbReference>
<keyword evidence="3" id="KW-1185">Reference proteome</keyword>
<dbReference type="OrthoDB" id="6638396at2"/>
<dbReference type="EMBL" id="LN681231">
    <property type="protein sequence ID" value="CEK26801.1"/>
    <property type="molecule type" value="Genomic_DNA"/>
</dbReference>
<evidence type="ECO:0000313" key="2">
    <source>
        <dbReference type="EMBL" id="SUP99825.1"/>
    </source>
</evidence>
<gene>
    <name evidence="1" type="ORF">CSF007_5170</name>
    <name evidence="2" type="ORF">NCTC10476_01077</name>
</gene>
<sequence length="275" mass="31412">MGYKYKATMYYSDEDTEQFLRGKATKPNGKKSASHYLYALVSRERENLDIINTTVGETEVIKLYPQFTVGKRIDFSGQVSFSSFISIGEKRNKTADNRLKLKSLMDAIDNAIASDFALDMRRFKISDDKTDEYSFSVILKTEVDCYYNDDVLPGENYKGIFRATCIIINVSRSEWGRLDGKYDFEGIKYFKYEEVLKAQNGRFKGLCKIAEIDPRDKIGAFFIPVRVTSKEFPYDRIPAGGFCIQGVNVDFNKGRVKLKSMNTSQKERHFGSGIG</sequence>
<dbReference type="EMBL" id="UHJG01000001">
    <property type="protein sequence ID" value="SUP99825.1"/>
    <property type="molecule type" value="Genomic_DNA"/>
</dbReference>
<dbReference type="GeneID" id="66878773"/>
<organism evidence="1">
    <name type="scientific">Yersinia ruckeri</name>
    <dbReference type="NCBI Taxonomy" id="29486"/>
    <lineage>
        <taxon>Bacteria</taxon>
        <taxon>Pseudomonadati</taxon>
        <taxon>Pseudomonadota</taxon>
        <taxon>Gammaproteobacteria</taxon>
        <taxon>Enterobacterales</taxon>
        <taxon>Yersiniaceae</taxon>
        <taxon>Yersinia</taxon>
    </lineage>
</organism>
<reference evidence="2 3" key="2">
    <citation type="submission" date="2018-06" db="EMBL/GenBank/DDBJ databases">
        <authorList>
            <consortium name="Pathogen Informatics"/>
            <person name="Doyle S."/>
        </authorList>
    </citation>
    <scope>NUCLEOTIDE SEQUENCE [LARGE SCALE GENOMIC DNA]</scope>
    <source>
        <strain evidence="2 3">NCTC10476</strain>
    </source>
</reference>
<protein>
    <submittedName>
        <fullName evidence="1">Uncharacterized protein</fullName>
    </submittedName>
</protein>
<dbReference type="RefSeq" id="WP_004720076.1">
    <property type="nucleotide sequence ID" value="NZ_CCYO01000036.1"/>
</dbReference>
<name>A0A0A8VGT8_YERRU</name>
<accession>A0A0A8VGT8</accession>
<dbReference type="AlphaFoldDB" id="A0A0A8VGT8"/>
<proteinExistence type="predicted"/>
<evidence type="ECO:0000313" key="1">
    <source>
        <dbReference type="EMBL" id="CEK26801.1"/>
    </source>
</evidence>
<evidence type="ECO:0000313" key="3">
    <source>
        <dbReference type="Proteomes" id="UP000255169"/>
    </source>
</evidence>